<feature type="coiled-coil region" evidence="1">
    <location>
        <begin position="511"/>
        <end position="549"/>
    </location>
</feature>
<accession>A0A6P2CIB0</accession>
<keyword evidence="1" id="KW-0175">Coiled coil</keyword>
<protein>
    <submittedName>
        <fullName evidence="5">TPM domain-containing protein</fullName>
    </submittedName>
</protein>
<evidence type="ECO:0000313" key="6">
    <source>
        <dbReference type="Proteomes" id="UP000471120"/>
    </source>
</evidence>
<sequence>MGPHARPGTVTVRRTVSGRGVRALAVVLFALCAALWAPAAAVAEQPQRLPGQITDLAGALDAGQTADVQAAFDQLFDEHGVRMWVVYVTDFDGVPAETWGNQTYAQSSLDETRDGLLAVATMDRAYYFTTPSTGGIGQADADEIRHDAIEPALGAGDWAGGAIAAAGGVADAAGGGGGGMSVGTMVVGVGVGVAAIGGFTLYSRRRKTRLDQKQVEAARTVDPEDTATLATLPLPALDERARESLVEADEAVRASADELDIARGEFGDDATAQFAAALAKARRTLGAAFELRQRLDDAIPETPQQRREMLIEIISSCGRADRELDEKVDKWDAMRNLLITADEHIETLTQRVVAVSARLPESEATLTRLRTEFPGDVLSSIDDNVDLARGRLEFAEESVEQAREAVAQRVGQQGAAVVAIRAAESALTQADSLLDAVDHAQNDIRRAIGTLPDAMDDLQQGVTAAGTFDGRPGVGGQGAAALTTARREAEDALAYAEANKESDPLTSARRVAEADAALDAALEQVEQASERAEQARKRLDHDLLTAESQVTAAADFISTRRGAVGPNPRTRLTEAQRHLDAAKAARESDPATSLQHAQSAISLGHRALMEAQADVAEWNRRNRPPTSGHHRGGGSNAGAVLGGIVIGSILRGGGGGGFGGGGPRSFGGSGSSGRVGGGGRF</sequence>
<dbReference type="EMBL" id="QRCM01000001">
    <property type="protein sequence ID" value="TXG91491.1"/>
    <property type="molecule type" value="Genomic_DNA"/>
</dbReference>
<evidence type="ECO:0000259" key="4">
    <source>
        <dbReference type="Pfam" id="PF04536"/>
    </source>
</evidence>
<dbReference type="InterPro" id="IPR007621">
    <property type="entry name" value="TPM_dom"/>
</dbReference>
<name>A0A6P2CIB0_9NOCA</name>
<dbReference type="Proteomes" id="UP000471120">
    <property type="component" value="Unassembled WGS sequence"/>
</dbReference>
<feature type="chain" id="PRO_5026668464" evidence="3">
    <location>
        <begin position="40"/>
        <end position="681"/>
    </location>
</feature>
<organism evidence="5 6">
    <name type="scientific">Rhodococcus rhodnii</name>
    <dbReference type="NCBI Taxonomy" id="38312"/>
    <lineage>
        <taxon>Bacteria</taxon>
        <taxon>Bacillati</taxon>
        <taxon>Actinomycetota</taxon>
        <taxon>Actinomycetes</taxon>
        <taxon>Mycobacteriales</taxon>
        <taxon>Nocardiaceae</taxon>
        <taxon>Rhodococcus</taxon>
    </lineage>
</organism>
<feature type="signal peptide" evidence="3">
    <location>
        <begin position="1"/>
        <end position="39"/>
    </location>
</feature>
<gene>
    <name evidence="5" type="ORF">DW322_16400</name>
</gene>
<evidence type="ECO:0000256" key="1">
    <source>
        <dbReference type="SAM" id="Coils"/>
    </source>
</evidence>
<keyword evidence="3" id="KW-0732">Signal</keyword>
<reference evidence="5 6" key="1">
    <citation type="submission" date="2018-07" db="EMBL/GenBank/DDBJ databases">
        <title>Genome sequence of Rhodococcus rhodnii ATCC 35071 from Rhodnius prolixus.</title>
        <authorList>
            <person name="Patel V."/>
            <person name="Vogel K.J."/>
        </authorList>
    </citation>
    <scope>NUCLEOTIDE SEQUENCE [LARGE SCALE GENOMIC DNA]</scope>
    <source>
        <strain evidence="5 6">ATCC 35071</strain>
    </source>
</reference>
<proteinExistence type="predicted"/>
<dbReference type="Pfam" id="PF04536">
    <property type="entry name" value="TPM_phosphatase"/>
    <property type="match status" value="1"/>
</dbReference>
<evidence type="ECO:0000256" key="2">
    <source>
        <dbReference type="SAM" id="MobiDB-lite"/>
    </source>
</evidence>
<comment type="caution">
    <text evidence="5">The sequence shown here is derived from an EMBL/GenBank/DDBJ whole genome shotgun (WGS) entry which is preliminary data.</text>
</comment>
<dbReference type="AlphaFoldDB" id="A0A6P2CIB0"/>
<dbReference type="Gene3D" id="3.10.310.50">
    <property type="match status" value="1"/>
</dbReference>
<feature type="region of interest" description="Disordered" evidence="2">
    <location>
        <begin position="660"/>
        <end position="681"/>
    </location>
</feature>
<evidence type="ECO:0000256" key="3">
    <source>
        <dbReference type="SAM" id="SignalP"/>
    </source>
</evidence>
<dbReference type="Gene3D" id="1.20.120.330">
    <property type="entry name" value="Nucleotidyltransferases domain 2"/>
    <property type="match status" value="1"/>
</dbReference>
<feature type="domain" description="TPM" evidence="4">
    <location>
        <begin position="53"/>
        <end position="171"/>
    </location>
</feature>
<evidence type="ECO:0000313" key="5">
    <source>
        <dbReference type="EMBL" id="TXG91491.1"/>
    </source>
</evidence>
<dbReference type="RefSeq" id="WP_040774015.1">
    <property type="nucleotide sequence ID" value="NZ_QRCM01000001.1"/>
</dbReference>